<reference evidence="2" key="1">
    <citation type="journal article" date="2006" name="PLoS Biol.">
        <title>Macronuclear genome sequence of the ciliate Tetrahymena thermophila, a model eukaryote.</title>
        <authorList>
            <person name="Eisen J.A."/>
            <person name="Coyne R.S."/>
            <person name="Wu M."/>
            <person name="Wu D."/>
            <person name="Thiagarajan M."/>
            <person name="Wortman J.R."/>
            <person name="Badger J.H."/>
            <person name="Ren Q."/>
            <person name="Amedeo P."/>
            <person name="Jones K.M."/>
            <person name="Tallon L.J."/>
            <person name="Delcher A.L."/>
            <person name="Salzberg S.L."/>
            <person name="Silva J.C."/>
            <person name="Haas B.J."/>
            <person name="Majoros W.H."/>
            <person name="Farzad M."/>
            <person name="Carlton J.M."/>
            <person name="Smith R.K. Jr."/>
            <person name="Garg J."/>
            <person name="Pearlman R.E."/>
            <person name="Karrer K.M."/>
            <person name="Sun L."/>
            <person name="Manning G."/>
            <person name="Elde N.C."/>
            <person name="Turkewitz A.P."/>
            <person name="Asai D.J."/>
            <person name="Wilkes D.E."/>
            <person name="Wang Y."/>
            <person name="Cai H."/>
            <person name="Collins K."/>
            <person name="Stewart B.A."/>
            <person name="Lee S.R."/>
            <person name="Wilamowska K."/>
            <person name="Weinberg Z."/>
            <person name="Ruzzo W.L."/>
            <person name="Wloga D."/>
            <person name="Gaertig J."/>
            <person name="Frankel J."/>
            <person name="Tsao C.-C."/>
            <person name="Gorovsky M.A."/>
            <person name="Keeling P.J."/>
            <person name="Waller R.F."/>
            <person name="Patron N.J."/>
            <person name="Cherry J.M."/>
            <person name="Stover N.A."/>
            <person name="Krieger C.J."/>
            <person name="del Toro C."/>
            <person name="Ryder H.F."/>
            <person name="Williamson S.C."/>
            <person name="Barbeau R.A."/>
            <person name="Hamilton E.P."/>
            <person name="Orias E."/>
        </authorList>
    </citation>
    <scope>NUCLEOTIDE SEQUENCE [LARGE SCALE GENOMIC DNA]</scope>
    <source>
        <strain evidence="2">SB210</strain>
    </source>
</reference>
<keyword evidence="2" id="KW-1185">Reference proteome</keyword>
<dbReference type="AlphaFoldDB" id="W7XGK6"/>
<name>W7XGK6_TETTS</name>
<dbReference type="KEGG" id="tet:TTHERM_000243821"/>
<evidence type="ECO:0000313" key="2">
    <source>
        <dbReference type="Proteomes" id="UP000009168"/>
    </source>
</evidence>
<evidence type="ECO:0000313" key="1">
    <source>
        <dbReference type="EMBL" id="EWS72059.1"/>
    </source>
</evidence>
<dbReference type="Proteomes" id="UP000009168">
    <property type="component" value="Unassembled WGS sequence"/>
</dbReference>
<protein>
    <submittedName>
        <fullName evidence="1">Uncharacterized protein</fullName>
    </submittedName>
</protein>
<sequence length="294" mass="35104">MKLIEISSFQFFRQKRKKVSKVNCKQEIKQQLIQNYVLTKVRQLSFKQVIPFTTILKLEEEKRFSIELRIVVLAKEAYILISNYQLKCTICCQEKVLDLQSKQVTWQSESKKLQFSRQVQLLPIIIYPFLSHIIQELSINKQLLGQQLKQLVNEAPLQVKHDLLQDIHSLSLFIQKYLMTIQQSINLLSVKLNSKAFQIKKFFKYKQFNSKIFFFKFQKQYLFLTQYLFPTTQIIISIKSICQTYYNNKSCLKQLIKQFYLKQLGNFYFNINKLLFKELFITSSKTNSILLKII</sequence>
<organism evidence="1 2">
    <name type="scientific">Tetrahymena thermophila (strain SB210)</name>
    <dbReference type="NCBI Taxonomy" id="312017"/>
    <lineage>
        <taxon>Eukaryota</taxon>
        <taxon>Sar</taxon>
        <taxon>Alveolata</taxon>
        <taxon>Ciliophora</taxon>
        <taxon>Intramacronucleata</taxon>
        <taxon>Oligohymenophorea</taxon>
        <taxon>Hymenostomatida</taxon>
        <taxon>Tetrahymenina</taxon>
        <taxon>Tetrahymenidae</taxon>
        <taxon>Tetrahymena</taxon>
    </lineage>
</organism>
<accession>W7XGK6</accession>
<dbReference type="GeneID" id="24437983"/>
<dbReference type="EMBL" id="GG662474">
    <property type="protein sequence ID" value="EWS72059.1"/>
    <property type="molecule type" value="Genomic_DNA"/>
</dbReference>
<gene>
    <name evidence="1" type="ORF">TTHERM_000243821</name>
</gene>
<proteinExistence type="predicted"/>
<dbReference type="RefSeq" id="XP_012655370.1">
    <property type="nucleotide sequence ID" value="XM_012799916.1"/>
</dbReference>
<dbReference type="InParanoid" id="W7XGK6"/>